<accession>L0RAP8</accession>
<protein>
    <submittedName>
        <fullName evidence="3">Prephenate dehydrogenase</fullName>
    </submittedName>
</protein>
<evidence type="ECO:0000256" key="1">
    <source>
        <dbReference type="ARBA" id="ARBA00023002"/>
    </source>
</evidence>
<dbReference type="InterPro" id="IPR046826">
    <property type="entry name" value="PDH_N"/>
</dbReference>
<dbReference type="AlphaFoldDB" id="L0RAP8"/>
<dbReference type="KEGG" id="dhy:DESAM_21552"/>
<dbReference type="GO" id="GO:0006571">
    <property type="term" value="P:tyrosine biosynthetic process"/>
    <property type="evidence" value="ECO:0007669"/>
    <property type="project" value="InterPro"/>
</dbReference>
<dbReference type="Proteomes" id="UP000010808">
    <property type="component" value="Chromosome"/>
</dbReference>
<dbReference type="InterPro" id="IPR008927">
    <property type="entry name" value="6-PGluconate_DH-like_C_sf"/>
</dbReference>
<dbReference type="InterPro" id="IPR050812">
    <property type="entry name" value="Preph/Arog_dehydrog"/>
</dbReference>
<dbReference type="Pfam" id="PF02153">
    <property type="entry name" value="PDH_N"/>
    <property type="match status" value="1"/>
</dbReference>
<dbReference type="STRING" id="1121451.DESAM_21552"/>
<evidence type="ECO:0000313" key="3">
    <source>
        <dbReference type="EMBL" id="CCO23829.1"/>
    </source>
</evidence>
<dbReference type="PANTHER" id="PTHR21363:SF0">
    <property type="entry name" value="PREPHENATE DEHYDROGENASE [NADP(+)]"/>
    <property type="match status" value="1"/>
</dbReference>
<gene>
    <name evidence="3" type="ORF">DESAM_21552</name>
</gene>
<keyword evidence="1" id="KW-0560">Oxidoreductase</keyword>
<name>L0RAP8_9BACT</name>
<dbReference type="Gene3D" id="3.40.50.720">
    <property type="entry name" value="NAD(P)-binding Rossmann-like Domain"/>
    <property type="match status" value="1"/>
</dbReference>
<organism evidence="3 4">
    <name type="scientific">Maridesulfovibrio hydrothermalis AM13 = DSM 14728</name>
    <dbReference type="NCBI Taxonomy" id="1121451"/>
    <lineage>
        <taxon>Bacteria</taxon>
        <taxon>Pseudomonadati</taxon>
        <taxon>Thermodesulfobacteriota</taxon>
        <taxon>Desulfovibrionia</taxon>
        <taxon>Desulfovibrionales</taxon>
        <taxon>Desulfovibrionaceae</taxon>
        <taxon>Maridesulfovibrio</taxon>
    </lineage>
</organism>
<dbReference type="PANTHER" id="PTHR21363">
    <property type="entry name" value="PREPHENATE DEHYDROGENASE"/>
    <property type="match status" value="1"/>
</dbReference>
<dbReference type="PROSITE" id="PS51176">
    <property type="entry name" value="PDH_ADH"/>
    <property type="match status" value="1"/>
</dbReference>
<dbReference type="SUPFAM" id="SSF48179">
    <property type="entry name" value="6-phosphogluconate dehydrogenase C-terminal domain-like"/>
    <property type="match status" value="1"/>
</dbReference>
<dbReference type="PATRIC" id="fig|1121451.3.peg.1791"/>
<dbReference type="InterPro" id="IPR003099">
    <property type="entry name" value="Prephen_DH"/>
</dbReference>
<sequence>MVVKMECEFNKIHSIAVIGSRGQMGGFLALKAERAGVLVHRFDQPIDEAELARLLPATDFVLLCIPVTVMDDVLPRIVPHMKKGAVLSDVGSVKGRPLQQMIRAYDGPVVGTHPLFGPVIPADFDPTVALVAGREEDRSSILAVKDFFERLDLGAFESTVEEHDKAMAMIQALNFSSTIAFLACSREIPNIEKFVTPSFKRRLESANKMVTQDSDLFVTISDANQYSHEAIRLFRSFLSLAAAGDMDLLAGRASWWWRENST</sequence>
<dbReference type="eggNOG" id="COG0287">
    <property type="taxonomic scope" value="Bacteria"/>
</dbReference>
<dbReference type="SUPFAM" id="SSF51735">
    <property type="entry name" value="NAD(P)-binding Rossmann-fold domains"/>
    <property type="match status" value="1"/>
</dbReference>
<dbReference type="EMBL" id="FO203522">
    <property type="protein sequence ID" value="CCO23829.1"/>
    <property type="molecule type" value="Genomic_DNA"/>
</dbReference>
<dbReference type="GO" id="GO:0004665">
    <property type="term" value="F:prephenate dehydrogenase (NADP+) activity"/>
    <property type="evidence" value="ECO:0007669"/>
    <property type="project" value="InterPro"/>
</dbReference>
<dbReference type="InterPro" id="IPR036291">
    <property type="entry name" value="NAD(P)-bd_dom_sf"/>
</dbReference>
<evidence type="ECO:0000259" key="2">
    <source>
        <dbReference type="PROSITE" id="PS51176"/>
    </source>
</evidence>
<reference evidence="3 4" key="1">
    <citation type="submission" date="2012-10" db="EMBL/GenBank/DDBJ databases">
        <authorList>
            <person name="Genoscope - CEA"/>
        </authorList>
    </citation>
    <scope>NUCLEOTIDE SEQUENCE [LARGE SCALE GENOMIC DNA]</scope>
    <source>
        <strain evidence="4">AM13 / DSM 14728</strain>
    </source>
</reference>
<dbReference type="GO" id="GO:0008977">
    <property type="term" value="F:prephenate dehydrogenase (NAD+) activity"/>
    <property type="evidence" value="ECO:0007669"/>
    <property type="project" value="InterPro"/>
</dbReference>
<proteinExistence type="predicted"/>
<dbReference type="GO" id="GO:0070403">
    <property type="term" value="F:NAD+ binding"/>
    <property type="evidence" value="ECO:0007669"/>
    <property type="project" value="InterPro"/>
</dbReference>
<evidence type="ECO:0000313" key="4">
    <source>
        <dbReference type="Proteomes" id="UP000010808"/>
    </source>
</evidence>
<dbReference type="Gene3D" id="1.10.3660.10">
    <property type="entry name" value="6-phosphogluconate dehydrogenase C-terminal like domain"/>
    <property type="match status" value="1"/>
</dbReference>
<keyword evidence="4" id="KW-1185">Reference proteome</keyword>
<dbReference type="HOGENOM" id="CLU_036672_1_1_7"/>
<feature type="domain" description="Prephenate/arogenate dehydrogenase" evidence="2">
    <location>
        <begin position="13"/>
        <end position="262"/>
    </location>
</feature>